<dbReference type="GO" id="GO:0016787">
    <property type="term" value="F:hydrolase activity"/>
    <property type="evidence" value="ECO:0007669"/>
    <property type="project" value="UniProtKB-KW"/>
</dbReference>
<dbReference type="RefSeq" id="WP_027676280.1">
    <property type="nucleotide sequence ID" value="NZ_CP039692.1"/>
</dbReference>
<keyword evidence="1" id="KW-0378">Hydrolase</keyword>
<accession>A0A4D7DZP4</accession>
<reference evidence="1 3" key="1">
    <citation type="submission" date="2019-04" db="EMBL/GenBank/DDBJ databases">
        <title>Complete genome sequence of Agrobacterium larrymoorei CFBP5473.</title>
        <authorList>
            <person name="Haryono M."/>
            <person name="Chou L."/>
            <person name="Lin Y.-C."/>
            <person name="Lai E.-M."/>
            <person name="Kuo C.-H."/>
        </authorList>
    </citation>
    <scope>NUCLEOTIDE SEQUENCE [LARGE SCALE GENOMIC DNA]</scope>
    <source>
        <strain evidence="1 3">CFBP5473</strain>
    </source>
</reference>
<keyword evidence="4" id="KW-1185">Reference proteome</keyword>
<evidence type="ECO:0000313" key="2">
    <source>
        <dbReference type="EMBL" id="QYA09104.1"/>
    </source>
</evidence>
<evidence type="ECO:0000313" key="1">
    <source>
        <dbReference type="EMBL" id="QCI99556.1"/>
    </source>
</evidence>
<dbReference type="AlphaFoldDB" id="A0A4D7DZP4"/>
<reference evidence="2 4" key="2">
    <citation type="submission" date="2021-03" db="EMBL/GenBank/DDBJ databases">
        <title>Rapid diversification of plasmids in a genus of pathogenic and nitrogen fixing bacteria.</title>
        <authorList>
            <person name="Weisberg A.J."/>
            <person name="Miller M."/>
            <person name="Ream W."/>
            <person name="Grunwald N.J."/>
            <person name="Chang J.H."/>
        </authorList>
    </citation>
    <scope>NUCLEOTIDE SEQUENCE [LARGE SCALE GENOMIC DNA]</scope>
    <source>
        <strain evidence="2 4">AF3.44</strain>
    </source>
</reference>
<dbReference type="STRING" id="1367849.GCA_000518585_03696"/>
<sequence length="204" mass="22146">MCTTLIVPGLNGSPNGHWQDHWFKDDPSAKRVDQDDWQCPVLADWLSRLEAALATVEEAYVVAHSLGCVLIANMARRPLAAKIKAALMVAPASLEKVELLHPCIVRFGSFPTLHLPFPSLVVGSTTDPYMDADEVTQTARLWGSDLVNLGDVGHLNIASGFGRWPEGYLLLDQLRSSGGNSGRDAVIRIPATRIQEASPRLVVG</sequence>
<proteinExistence type="predicted"/>
<dbReference type="Gene3D" id="3.40.50.1820">
    <property type="entry name" value="alpha/beta hydrolase"/>
    <property type="match status" value="1"/>
</dbReference>
<dbReference type="Pfam" id="PF06821">
    <property type="entry name" value="Ser_hydrolase"/>
    <property type="match status" value="1"/>
</dbReference>
<evidence type="ECO:0000313" key="3">
    <source>
        <dbReference type="Proteomes" id="UP000298545"/>
    </source>
</evidence>
<dbReference type="Proteomes" id="UP000298545">
    <property type="component" value="Chromosome linear"/>
</dbReference>
<evidence type="ECO:0000313" key="4">
    <source>
        <dbReference type="Proteomes" id="UP000826513"/>
    </source>
</evidence>
<dbReference type="InterPro" id="IPR029058">
    <property type="entry name" value="AB_hydrolase_fold"/>
</dbReference>
<dbReference type="OrthoDB" id="9804993at2"/>
<dbReference type="InterPro" id="IPR010662">
    <property type="entry name" value="RBBP9/YdeN"/>
</dbReference>
<dbReference type="EMBL" id="CP039692">
    <property type="protein sequence ID" value="QCI99556.1"/>
    <property type="molecule type" value="Genomic_DNA"/>
</dbReference>
<dbReference type="KEGG" id="alf:CFBP5473_16295"/>
<dbReference type="EMBL" id="CP072168">
    <property type="protein sequence ID" value="QYA09104.1"/>
    <property type="molecule type" value="Genomic_DNA"/>
</dbReference>
<dbReference type="Proteomes" id="UP000826513">
    <property type="component" value="Chromosome 2"/>
</dbReference>
<gene>
    <name evidence="1" type="ORF">CFBP5473_16295</name>
    <name evidence="2" type="ORF">J5285_17025</name>
</gene>
<dbReference type="SUPFAM" id="SSF53474">
    <property type="entry name" value="alpha/beta-Hydrolases"/>
    <property type="match status" value="1"/>
</dbReference>
<protein>
    <submittedName>
        <fullName evidence="1">Alpha/beta hydrolase</fullName>
    </submittedName>
</protein>
<name>A0A4D7DZP4_9HYPH</name>
<organism evidence="1 3">
    <name type="scientific">Agrobacterium larrymoorei</name>
    <dbReference type="NCBI Taxonomy" id="160699"/>
    <lineage>
        <taxon>Bacteria</taxon>
        <taxon>Pseudomonadati</taxon>
        <taxon>Pseudomonadota</taxon>
        <taxon>Alphaproteobacteria</taxon>
        <taxon>Hyphomicrobiales</taxon>
        <taxon>Rhizobiaceae</taxon>
        <taxon>Rhizobium/Agrobacterium group</taxon>
        <taxon>Agrobacterium</taxon>
    </lineage>
</organism>